<gene>
    <name evidence="4" type="ORF">NESM_000603300</name>
</gene>
<dbReference type="Proteomes" id="UP001430356">
    <property type="component" value="Unassembled WGS sequence"/>
</dbReference>
<dbReference type="Pfam" id="PF01105">
    <property type="entry name" value="EMP24_GP25L"/>
    <property type="match status" value="1"/>
</dbReference>
<name>A0AAW0ESD4_9TRYP</name>
<keyword evidence="1" id="KW-1133">Transmembrane helix</keyword>
<keyword evidence="1" id="KW-0472">Membrane</keyword>
<feature type="transmembrane region" description="Helical" evidence="1">
    <location>
        <begin position="312"/>
        <end position="332"/>
    </location>
</feature>
<evidence type="ECO:0000256" key="2">
    <source>
        <dbReference type="SAM" id="SignalP"/>
    </source>
</evidence>
<feature type="signal peptide" evidence="2">
    <location>
        <begin position="1"/>
        <end position="24"/>
    </location>
</feature>
<keyword evidence="2" id="KW-0732">Signal</keyword>
<feature type="chain" id="PRO_5043721079" evidence="2">
    <location>
        <begin position="25"/>
        <end position="345"/>
    </location>
</feature>
<comment type="caution">
    <text evidence="4">The sequence shown here is derived from an EMBL/GenBank/DDBJ whole genome shotgun (WGS) entry which is preliminary data.</text>
</comment>
<organism evidence="4 5">
    <name type="scientific">Novymonas esmeraldas</name>
    <dbReference type="NCBI Taxonomy" id="1808958"/>
    <lineage>
        <taxon>Eukaryota</taxon>
        <taxon>Discoba</taxon>
        <taxon>Euglenozoa</taxon>
        <taxon>Kinetoplastea</taxon>
        <taxon>Metakinetoplastina</taxon>
        <taxon>Trypanosomatida</taxon>
        <taxon>Trypanosomatidae</taxon>
        <taxon>Novymonas</taxon>
    </lineage>
</organism>
<protein>
    <submittedName>
        <fullName evidence="4">Emp24/gp25L/p24 family/GOLD</fullName>
    </submittedName>
</protein>
<sequence>MSRAAGRWLALLASALWLATGVQAAIFFHLNSADYPVYADEKMAMKNYAVLPASSNACVIVSLDSGLGGVVRFVYSSNVSDAQWRSDVLISTHKPSPTSPSVAVLDQADAVIATKVFNVAELEARNRAGETMRRSTSILGTEKSTVDAVLHERSSTHTIRPAMDGGGAGAKFVDGNYAVCFRLLRSKEAAQRPSLTQYEQVTIQLLEVASTRRSTSTYIAKLNNNAGNDAGAVGEADREYAKMVRSLFRASSTADLRSLLDRDELVTSHEMKARLEDLKVVQSQLFGLYTVSEHLEERYERMRTTAETTFTRIWVCMFLTITVMSGTIWFTFRYTKGIIIKKKLI</sequence>
<keyword evidence="1" id="KW-0812">Transmembrane</keyword>
<evidence type="ECO:0000256" key="1">
    <source>
        <dbReference type="SAM" id="Phobius"/>
    </source>
</evidence>
<proteinExistence type="predicted"/>
<feature type="domain" description="GOLD" evidence="3">
    <location>
        <begin position="262"/>
        <end position="337"/>
    </location>
</feature>
<evidence type="ECO:0000313" key="4">
    <source>
        <dbReference type="EMBL" id="KAK7196644.1"/>
    </source>
</evidence>
<accession>A0AAW0ESD4</accession>
<evidence type="ECO:0000313" key="5">
    <source>
        <dbReference type="Proteomes" id="UP001430356"/>
    </source>
</evidence>
<dbReference type="EMBL" id="JAECZO010000081">
    <property type="protein sequence ID" value="KAK7196644.1"/>
    <property type="molecule type" value="Genomic_DNA"/>
</dbReference>
<dbReference type="InterPro" id="IPR009038">
    <property type="entry name" value="GOLD_dom"/>
</dbReference>
<evidence type="ECO:0000259" key="3">
    <source>
        <dbReference type="Pfam" id="PF01105"/>
    </source>
</evidence>
<reference evidence="4 5" key="1">
    <citation type="journal article" date="2021" name="MBio">
        <title>A New Model Trypanosomatid, Novymonas esmeraldas: Genomic Perception of Its 'Candidatus Pandoraea novymonadis' Endosymbiont.</title>
        <authorList>
            <person name="Zakharova A."/>
            <person name="Saura A."/>
            <person name="Butenko A."/>
            <person name="Podesvova L."/>
            <person name="Warmusova S."/>
            <person name="Kostygov A.Y."/>
            <person name="Nenarokova A."/>
            <person name="Lukes J."/>
            <person name="Opperdoes F.R."/>
            <person name="Yurchenko V."/>
        </authorList>
    </citation>
    <scope>NUCLEOTIDE SEQUENCE [LARGE SCALE GENOMIC DNA]</scope>
    <source>
        <strain evidence="4 5">E262AT.01</strain>
    </source>
</reference>
<keyword evidence="5" id="KW-1185">Reference proteome</keyword>
<dbReference type="AlphaFoldDB" id="A0AAW0ESD4"/>